<evidence type="ECO:0000313" key="2">
    <source>
        <dbReference type="EMBL" id="RXV74940.1"/>
    </source>
</evidence>
<dbReference type="AlphaFoldDB" id="A0A4Q2AYR6"/>
<dbReference type="Proteomes" id="UP000289316">
    <property type="component" value="Unassembled WGS sequence"/>
</dbReference>
<proteinExistence type="predicted"/>
<dbReference type="InterPro" id="IPR013783">
    <property type="entry name" value="Ig-like_fold"/>
</dbReference>
<dbReference type="InterPro" id="IPR036116">
    <property type="entry name" value="FN3_sf"/>
</dbReference>
<evidence type="ECO:0000259" key="1">
    <source>
        <dbReference type="Pfam" id="PF18667"/>
    </source>
</evidence>
<protein>
    <recommendedName>
        <fullName evidence="1">Baseplate upper protein immunoglobulin like domain-containing protein</fullName>
    </recommendedName>
</protein>
<sequence length="331" mass="36982">MQMQYRIYKDDVKIKETTSRQVEITGLKPKTTYTLGVSAYNGLRESTRAMITMTTRGLVMIVDKALQVDSEVTFEYLEYPFGVVPFGTEPAGMFGGGNRQTLQGKVVSVSNGQSRVELKNSFDKLSDELKLVTNLQIPGINLVANSSNFKNLNGWTDTNTVGQPYLGKHPFWKNNTENMLIISNKSTTREVTVGSDRFRVKPNTIYTISFSGFHNYALASYDVYFLARMHTSQASWTEAILPIASQKLSNSGVVNKSVSFNTGNNDEGYIRFDNNATIQEGVSADLYLANIKVEEGSQATPWTPARKDIYGTDQIDNNYSAFDSYKAIYLK</sequence>
<dbReference type="InterPro" id="IPR041531">
    <property type="entry name" value="BppU_IgG"/>
</dbReference>
<dbReference type="EMBL" id="QZFR01000015">
    <property type="protein sequence ID" value="RXV74940.1"/>
    <property type="molecule type" value="Genomic_DNA"/>
</dbReference>
<dbReference type="Pfam" id="PF18667">
    <property type="entry name" value="BppU_IgG"/>
    <property type="match status" value="1"/>
</dbReference>
<evidence type="ECO:0000313" key="3">
    <source>
        <dbReference type="Proteomes" id="UP000289316"/>
    </source>
</evidence>
<dbReference type="CDD" id="cd00063">
    <property type="entry name" value="FN3"/>
    <property type="match status" value="1"/>
</dbReference>
<name>A0A4Q2AYR6_9LACO</name>
<comment type="caution">
    <text evidence="2">The sequence shown here is derived from an EMBL/GenBank/DDBJ whole genome shotgun (WGS) entry which is preliminary data.</text>
</comment>
<reference evidence="2 3" key="1">
    <citation type="submission" date="2018-09" db="EMBL/GenBank/DDBJ databases">
        <title>Murine metabolic-syndrome-specific gut microbial biobank.</title>
        <authorList>
            <person name="Liu C."/>
        </authorList>
    </citation>
    <scope>NUCLEOTIDE SEQUENCE [LARGE SCALE GENOMIC DNA]</scope>
    <source>
        <strain evidence="2 3">C-30</strain>
    </source>
</reference>
<gene>
    <name evidence="2" type="ORF">D6C19_03340</name>
</gene>
<feature type="domain" description="Baseplate upper protein immunoglobulin like" evidence="1">
    <location>
        <begin position="57"/>
        <end position="123"/>
    </location>
</feature>
<dbReference type="InterPro" id="IPR003961">
    <property type="entry name" value="FN3_dom"/>
</dbReference>
<accession>A0A4Q2AYR6</accession>
<dbReference type="Gene3D" id="2.60.40.10">
    <property type="entry name" value="Immunoglobulins"/>
    <property type="match status" value="1"/>
</dbReference>
<dbReference type="SUPFAM" id="SSF49265">
    <property type="entry name" value="Fibronectin type III"/>
    <property type="match status" value="1"/>
</dbReference>
<organism evidence="2 3">
    <name type="scientific">Ligilactobacillus murinus</name>
    <dbReference type="NCBI Taxonomy" id="1622"/>
    <lineage>
        <taxon>Bacteria</taxon>
        <taxon>Bacillati</taxon>
        <taxon>Bacillota</taxon>
        <taxon>Bacilli</taxon>
        <taxon>Lactobacillales</taxon>
        <taxon>Lactobacillaceae</taxon>
        <taxon>Ligilactobacillus</taxon>
    </lineage>
</organism>